<dbReference type="GO" id="GO:0006631">
    <property type="term" value="P:fatty acid metabolic process"/>
    <property type="evidence" value="ECO:0007669"/>
    <property type="project" value="TreeGrafter"/>
</dbReference>
<evidence type="ECO:0000256" key="3">
    <source>
        <dbReference type="ARBA" id="ARBA00051915"/>
    </source>
</evidence>
<dbReference type="PROSITE" id="PS00455">
    <property type="entry name" value="AMP_BINDING"/>
    <property type="match status" value="1"/>
</dbReference>
<dbReference type="GO" id="GO:0031956">
    <property type="term" value="F:medium-chain fatty acid-CoA ligase activity"/>
    <property type="evidence" value="ECO:0007669"/>
    <property type="project" value="TreeGrafter"/>
</dbReference>
<proteinExistence type="inferred from homology"/>
<dbReference type="Gene3D" id="3.40.50.12780">
    <property type="entry name" value="N-terminal domain of ligase-like"/>
    <property type="match status" value="1"/>
</dbReference>
<dbReference type="EC" id="6.2.1.44" evidence="4"/>
<keyword evidence="2" id="KW-0436">Ligase</keyword>
<protein>
    <recommendedName>
        <fullName evidence="5">3-methylmercaptopropionyl-CoA ligase</fullName>
        <ecNumber evidence="4">6.2.1.44</ecNumber>
    </recommendedName>
</protein>
<comment type="similarity">
    <text evidence="1">Belongs to the ATP-dependent AMP-binding enzyme family.</text>
</comment>
<comment type="catalytic activity">
    <reaction evidence="3">
        <text>3-(methylsulfanyl)propanoate + ATP + CoA = 3-(methylsulfanyl)propanoyl-CoA + AMP + diphosphate</text>
        <dbReference type="Rhea" id="RHEA:43052"/>
        <dbReference type="ChEBI" id="CHEBI:30616"/>
        <dbReference type="ChEBI" id="CHEBI:33019"/>
        <dbReference type="ChEBI" id="CHEBI:49016"/>
        <dbReference type="ChEBI" id="CHEBI:57287"/>
        <dbReference type="ChEBI" id="CHEBI:82815"/>
        <dbReference type="ChEBI" id="CHEBI:456215"/>
        <dbReference type="EC" id="6.2.1.44"/>
    </reaction>
    <physiologicalReaction direction="left-to-right" evidence="3">
        <dbReference type="Rhea" id="RHEA:43053"/>
    </physiologicalReaction>
</comment>
<dbReference type="InterPro" id="IPR025110">
    <property type="entry name" value="AMP-bd_C"/>
</dbReference>
<evidence type="ECO:0000259" key="6">
    <source>
        <dbReference type="Pfam" id="PF00501"/>
    </source>
</evidence>
<reference evidence="8 9" key="1">
    <citation type="submission" date="2016-11" db="EMBL/GenBank/DDBJ databases">
        <authorList>
            <person name="Jaros S."/>
            <person name="Januszkiewicz K."/>
            <person name="Wedrychowicz H."/>
        </authorList>
    </citation>
    <scope>NUCLEOTIDE SEQUENCE [LARGE SCALE GENOMIC DNA]</scope>
    <source>
        <strain evidence="8 9">GAS242</strain>
    </source>
</reference>
<dbReference type="FunFam" id="3.30.300.30:FF:000008">
    <property type="entry name" value="2,3-dihydroxybenzoate-AMP ligase"/>
    <property type="match status" value="1"/>
</dbReference>
<dbReference type="SUPFAM" id="SSF56801">
    <property type="entry name" value="Acetyl-CoA synthetase-like"/>
    <property type="match status" value="1"/>
</dbReference>
<dbReference type="Proteomes" id="UP000190675">
    <property type="component" value="Chromosome I"/>
</dbReference>
<evidence type="ECO:0000256" key="1">
    <source>
        <dbReference type="ARBA" id="ARBA00006432"/>
    </source>
</evidence>
<evidence type="ECO:0000313" key="9">
    <source>
        <dbReference type="Proteomes" id="UP000190675"/>
    </source>
</evidence>
<gene>
    <name evidence="8" type="ORF">SAMN05444169_8682</name>
</gene>
<dbReference type="InterPro" id="IPR042099">
    <property type="entry name" value="ANL_N_sf"/>
</dbReference>
<dbReference type="InterPro" id="IPR020845">
    <property type="entry name" value="AMP-binding_CS"/>
</dbReference>
<sequence length="511" mass="55563">MDLSDLIERNAAFTPDKPATIFEGETLNYAAFNSRIAQTARALKSECGVGRGDRVAILSLNRPDYLVLLYACARLGAMLVPLNWRLAVAEQVFILSDASVKVLVLEQAFADVLPVLENSLPDASIVGLDFEPSRGTAFDTLLAQARGDGRNPHTDLTCPLLIVYTSGTTGRPKGAVLRQEALLWNGVMSQHMHGLTSDDHVLTVLPFFHVGGLNIQTTPALHQGATVTIHSRFTPDTTLATIARDRPTLTVLVPATIQAVSDHPAWATTDLSSLKAVSTGSTIVPPHLVDRFVARGVPVLQVYGSTETCPVAIYTRLGGDLARVGSTGLPGLCCEAAITDDAGNELPPGTPGEIAVRGPNVFYEYWGNEEATREALHDGWYRTGDIGLRDADSYFWVHDRKKNLIISGGENIYPAEVERVLLEHPDVSECAVIGRPDPRWDEVPVAYVIRRTGCSVEAEDLRAHVLTQLARFKVPRDIVFVDDLPRTALGKVQHFMLRRLDAPESSQGEAI</sequence>
<organism evidence="8 9">
    <name type="scientific">Bradyrhizobium erythrophlei</name>
    <dbReference type="NCBI Taxonomy" id="1437360"/>
    <lineage>
        <taxon>Bacteria</taxon>
        <taxon>Pseudomonadati</taxon>
        <taxon>Pseudomonadota</taxon>
        <taxon>Alphaproteobacteria</taxon>
        <taxon>Hyphomicrobiales</taxon>
        <taxon>Nitrobacteraceae</taxon>
        <taxon>Bradyrhizobium</taxon>
    </lineage>
</organism>
<dbReference type="AlphaFoldDB" id="A0A1M5UW18"/>
<dbReference type="EMBL" id="LT670818">
    <property type="protein sequence ID" value="SHH66903.1"/>
    <property type="molecule type" value="Genomic_DNA"/>
</dbReference>
<dbReference type="RefSeq" id="WP_079572157.1">
    <property type="nucleotide sequence ID" value="NZ_LT670818.1"/>
</dbReference>
<evidence type="ECO:0000256" key="2">
    <source>
        <dbReference type="ARBA" id="ARBA00022598"/>
    </source>
</evidence>
<evidence type="ECO:0000256" key="4">
    <source>
        <dbReference type="ARBA" id="ARBA00066616"/>
    </source>
</evidence>
<feature type="domain" description="AMP-dependent synthetase/ligase" evidence="6">
    <location>
        <begin position="8"/>
        <end position="366"/>
    </location>
</feature>
<dbReference type="InterPro" id="IPR045851">
    <property type="entry name" value="AMP-bd_C_sf"/>
</dbReference>
<evidence type="ECO:0000313" key="8">
    <source>
        <dbReference type="EMBL" id="SHH66903.1"/>
    </source>
</evidence>
<dbReference type="Pfam" id="PF13193">
    <property type="entry name" value="AMP-binding_C"/>
    <property type="match status" value="1"/>
</dbReference>
<dbReference type="OrthoDB" id="9803968at2"/>
<dbReference type="PANTHER" id="PTHR43201">
    <property type="entry name" value="ACYL-COA SYNTHETASE"/>
    <property type="match status" value="1"/>
</dbReference>
<evidence type="ECO:0000259" key="7">
    <source>
        <dbReference type="Pfam" id="PF13193"/>
    </source>
</evidence>
<evidence type="ECO:0000256" key="5">
    <source>
        <dbReference type="ARBA" id="ARBA00067668"/>
    </source>
</evidence>
<name>A0A1M5UW18_9BRAD</name>
<dbReference type="Gene3D" id="3.30.300.30">
    <property type="match status" value="1"/>
</dbReference>
<accession>A0A1M5UW18</accession>
<feature type="domain" description="AMP-binding enzyme C-terminal" evidence="7">
    <location>
        <begin position="416"/>
        <end position="491"/>
    </location>
</feature>
<dbReference type="CDD" id="cd17631">
    <property type="entry name" value="FACL_FadD13-like"/>
    <property type="match status" value="1"/>
</dbReference>
<dbReference type="PANTHER" id="PTHR43201:SF5">
    <property type="entry name" value="MEDIUM-CHAIN ACYL-COA LIGASE ACSF2, MITOCHONDRIAL"/>
    <property type="match status" value="1"/>
</dbReference>
<dbReference type="InterPro" id="IPR000873">
    <property type="entry name" value="AMP-dep_synth/lig_dom"/>
</dbReference>
<dbReference type="Pfam" id="PF00501">
    <property type="entry name" value="AMP-binding"/>
    <property type="match status" value="1"/>
</dbReference>